<dbReference type="Pfam" id="PF01084">
    <property type="entry name" value="Ribosomal_S18"/>
    <property type="match status" value="1"/>
</dbReference>
<feature type="region of interest" description="Disordered" evidence="3">
    <location>
        <begin position="1"/>
        <end position="133"/>
    </location>
</feature>
<dbReference type="PANTHER" id="PTHR13479:SF66">
    <property type="entry name" value="LARGE RIBOSOMAL SUBUNIT PROTEIN ML66"/>
    <property type="match status" value="1"/>
</dbReference>
<dbReference type="GO" id="GO:0070181">
    <property type="term" value="F:small ribosomal subunit rRNA binding"/>
    <property type="evidence" value="ECO:0007669"/>
    <property type="project" value="TreeGrafter"/>
</dbReference>
<keyword evidence="1" id="KW-0689">Ribosomal protein</keyword>
<evidence type="ECO:0000256" key="3">
    <source>
        <dbReference type="SAM" id="MobiDB-lite"/>
    </source>
</evidence>
<dbReference type="InterPro" id="IPR001648">
    <property type="entry name" value="Ribosomal_bS18"/>
</dbReference>
<feature type="region of interest" description="Disordered" evidence="3">
    <location>
        <begin position="176"/>
        <end position="222"/>
    </location>
</feature>
<dbReference type="OrthoDB" id="10054543at2759"/>
<feature type="compositionally biased region" description="Basic and acidic residues" evidence="3">
    <location>
        <begin position="176"/>
        <end position="189"/>
    </location>
</feature>
<feature type="compositionally biased region" description="Polar residues" evidence="3">
    <location>
        <begin position="200"/>
        <end position="220"/>
    </location>
</feature>
<evidence type="ECO:0000256" key="1">
    <source>
        <dbReference type="ARBA" id="ARBA00022980"/>
    </source>
</evidence>
<dbReference type="InterPro" id="IPR011009">
    <property type="entry name" value="Kinase-like_dom_sf"/>
</dbReference>
<dbReference type="Gene3D" id="4.10.640.10">
    <property type="entry name" value="Ribosomal protein S18"/>
    <property type="match status" value="1"/>
</dbReference>
<feature type="region of interest" description="Disordered" evidence="3">
    <location>
        <begin position="245"/>
        <end position="270"/>
    </location>
</feature>
<gene>
    <name evidence="5" type="ORF">DGYR_LOCUS7320</name>
</gene>
<sequence length="1020" mass="115563">MSSSQSAVELNEIDNEKLPKRAKSQSKTSGVNKKSLSKLNQKKSSLGKQRSSSRQAVVRNGRKSKDNLRKSRQTKQTSKISLSSVSPKISGQSRGRSVGCCPCLDGDDSDYEIKKTSTNTKPTKAKGQRKELSKKDIRALEKVQEKIMAAKEIQRNAKAQKAAEVVESTKTIEAIVERRQVENNEKAEDGTEDNPPAETDITNGNQNEGSEANPSMTSGDQLPLTETEETIPEQLRKDNKRQFESIEKKQELSQQIEKRKTLTESNELEEPFSTNEDVVIYQQQTKRRNDLIPFFLRKQPKNEGKMNRHILDNWFRAVDDSENIPTHTNTLYDDKDLSGLLDDVDELTVLFKAINSLYKDLSSKEQKLHFELSNMKDVRKQLRELEQVSSLGRIMSDISNLKQSSMTIKDQPSKMSKTSSRWMRPKSAIEIIHNFSKKWKDTSQNDEQLSVREISKTPLIATEASESSDQDIEPTAPVKKGNPCWVIARDSMKSSEFTSKRNDMREAFLKTLEEHIEYPGPTFGKYRMPIANFRIPIPLPNSSSVGSFQLQELYKQHFASLASNTETRYFPPLKFINANHISIAVNKETEGIALLGVGERAVVAGGYLQNSEIGSFETFIDQSNSGVINSLVGQCNSEGHVAVAIKIYRTGIPRASAVDFLKEAVMLNYVSKSVKAASPQYLGIVNLNPNSSFLSFGLVTLLIGEPETFEVVTLDRLLWQEIQSRSEHKIELDNWRWIKLLLNLAKVIHRLHRKLIIVNNLKMNSIVMRYVQGKGWTSPKLTNFSKAYASGGVGECILNKKYTEYISHNKMFNEAKSFETDITALGCVIRDVNLSLGLGLDGIVEYIQPYTPAKEYWSTCEVIDALEGAMIEERNNPKQLFSVFNNQINKLNTINELQRKTENDITTIEGVFVESDRKDTVVKVENEKNLCPLCPFKLGFEIKYSDVLIISQFLKADGHLLPRRATGLCEKAQRKLLLTVHKAQRAGLMPELRPDLKDGNLRTSVKRNYKWQKYYTYYDC</sequence>
<feature type="compositionally biased region" description="Polar residues" evidence="3">
    <location>
        <begin position="74"/>
        <end position="95"/>
    </location>
</feature>
<reference evidence="5 6" key="1">
    <citation type="submission" date="2020-08" db="EMBL/GenBank/DDBJ databases">
        <authorList>
            <person name="Hejnol A."/>
        </authorList>
    </citation>
    <scope>NUCLEOTIDE SEQUENCE [LARGE SCALE GENOMIC DNA]</scope>
</reference>
<dbReference type="GO" id="GO:0032543">
    <property type="term" value="P:mitochondrial translation"/>
    <property type="evidence" value="ECO:0007669"/>
    <property type="project" value="TreeGrafter"/>
</dbReference>
<dbReference type="SUPFAM" id="SSF46911">
    <property type="entry name" value="Ribosomal protein S18"/>
    <property type="match status" value="1"/>
</dbReference>
<evidence type="ECO:0000259" key="4">
    <source>
        <dbReference type="PROSITE" id="PS50011"/>
    </source>
</evidence>
<dbReference type="InterPro" id="IPR000719">
    <property type="entry name" value="Prot_kinase_dom"/>
</dbReference>
<evidence type="ECO:0000313" key="5">
    <source>
        <dbReference type="EMBL" id="CAD5119026.1"/>
    </source>
</evidence>
<name>A0A7I8VST0_9ANNE</name>
<dbReference type="PANTHER" id="PTHR13479">
    <property type="entry name" value="30S RIBOSOMAL PROTEIN S18"/>
    <property type="match status" value="1"/>
</dbReference>
<dbReference type="PROSITE" id="PS50011">
    <property type="entry name" value="PROTEIN_KINASE_DOM"/>
    <property type="match status" value="1"/>
</dbReference>
<dbReference type="EMBL" id="CAJFCJ010000009">
    <property type="protein sequence ID" value="CAD5119026.1"/>
    <property type="molecule type" value="Genomic_DNA"/>
</dbReference>
<organism evidence="5 6">
    <name type="scientific">Dimorphilus gyrociliatus</name>
    <dbReference type="NCBI Taxonomy" id="2664684"/>
    <lineage>
        <taxon>Eukaryota</taxon>
        <taxon>Metazoa</taxon>
        <taxon>Spiralia</taxon>
        <taxon>Lophotrochozoa</taxon>
        <taxon>Annelida</taxon>
        <taxon>Polychaeta</taxon>
        <taxon>Polychaeta incertae sedis</taxon>
        <taxon>Dinophilidae</taxon>
        <taxon>Dimorphilus</taxon>
    </lineage>
</organism>
<dbReference type="GO" id="GO:0005763">
    <property type="term" value="C:mitochondrial small ribosomal subunit"/>
    <property type="evidence" value="ECO:0007669"/>
    <property type="project" value="TreeGrafter"/>
</dbReference>
<feature type="compositionally biased region" description="Basic and acidic residues" evidence="3">
    <location>
        <begin position="245"/>
        <end position="262"/>
    </location>
</feature>
<dbReference type="GO" id="GO:0005524">
    <property type="term" value="F:ATP binding"/>
    <property type="evidence" value="ECO:0007669"/>
    <property type="project" value="InterPro"/>
</dbReference>
<feature type="compositionally biased region" description="Low complexity" evidence="3">
    <location>
        <begin position="32"/>
        <end position="49"/>
    </location>
</feature>
<dbReference type="InterPro" id="IPR036870">
    <property type="entry name" value="Ribosomal_bS18_sf"/>
</dbReference>
<protein>
    <submittedName>
        <fullName evidence="5">DgyrCDS7676</fullName>
    </submittedName>
</protein>
<keyword evidence="6" id="KW-1185">Reference proteome</keyword>
<evidence type="ECO:0000313" key="6">
    <source>
        <dbReference type="Proteomes" id="UP000549394"/>
    </source>
</evidence>
<dbReference type="AlphaFoldDB" id="A0A7I8VST0"/>
<dbReference type="SUPFAM" id="SSF56112">
    <property type="entry name" value="Protein kinase-like (PK-like)"/>
    <property type="match status" value="1"/>
</dbReference>
<evidence type="ECO:0000256" key="2">
    <source>
        <dbReference type="ARBA" id="ARBA00023274"/>
    </source>
</evidence>
<comment type="caution">
    <text evidence="5">The sequence shown here is derived from an EMBL/GenBank/DDBJ whole genome shotgun (WGS) entry which is preliminary data.</text>
</comment>
<accession>A0A7I8VST0</accession>
<dbReference type="Proteomes" id="UP000549394">
    <property type="component" value="Unassembled WGS sequence"/>
</dbReference>
<proteinExistence type="predicted"/>
<dbReference type="GO" id="GO:0003735">
    <property type="term" value="F:structural constituent of ribosome"/>
    <property type="evidence" value="ECO:0007669"/>
    <property type="project" value="InterPro"/>
</dbReference>
<feature type="domain" description="Protein kinase" evidence="4">
    <location>
        <begin position="589"/>
        <end position="913"/>
    </location>
</feature>
<keyword evidence="2" id="KW-0687">Ribonucleoprotein</keyword>
<dbReference type="GO" id="GO:0004672">
    <property type="term" value="F:protein kinase activity"/>
    <property type="evidence" value="ECO:0007669"/>
    <property type="project" value="InterPro"/>
</dbReference>